<name>A0A9J5YM38_SOLCO</name>
<protein>
    <submittedName>
        <fullName evidence="1">Uncharacterized protein</fullName>
    </submittedName>
</protein>
<dbReference type="AlphaFoldDB" id="A0A9J5YM38"/>
<dbReference type="Proteomes" id="UP000824120">
    <property type="component" value="Chromosome 6"/>
</dbReference>
<proteinExistence type="predicted"/>
<dbReference type="EMBL" id="JACXVP010000006">
    <property type="protein sequence ID" value="KAG5600768.1"/>
    <property type="molecule type" value="Genomic_DNA"/>
</dbReference>
<keyword evidence="2" id="KW-1185">Reference proteome</keyword>
<sequence>MDCKILIVSWLCRVPICFLFKHRAVIYLVKFTTLVVILSLLDVHCKGWTVGLACICGGLNGSLRLCGVLENVVFRFSAIVLYRILIDRF</sequence>
<comment type="caution">
    <text evidence="1">The sequence shown here is derived from an EMBL/GenBank/DDBJ whole genome shotgun (WGS) entry which is preliminary data.</text>
</comment>
<gene>
    <name evidence="1" type="ORF">H5410_032138</name>
</gene>
<organism evidence="1 2">
    <name type="scientific">Solanum commersonii</name>
    <name type="common">Commerson's wild potato</name>
    <name type="synonym">Commerson's nightshade</name>
    <dbReference type="NCBI Taxonomy" id="4109"/>
    <lineage>
        <taxon>Eukaryota</taxon>
        <taxon>Viridiplantae</taxon>
        <taxon>Streptophyta</taxon>
        <taxon>Embryophyta</taxon>
        <taxon>Tracheophyta</taxon>
        <taxon>Spermatophyta</taxon>
        <taxon>Magnoliopsida</taxon>
        <taxon>eudicotyledons</taxon>
        <taxon>Gunneridae</taxon>
        <taxon>Pentapetalae</taxon>
        <taxon>asterids</taxon>
        <taxon>lamiids</taxon>
        <taxon>Solanales</taxon>
        <taxon>Solanaceae</taxon>
        <taxon>Solanoideae</taxon>
        <taxon>Solaneae</taxon>
        <taxon>Solanum</taxon>
    </lineage>
</organism>
<reference evidence="1 2" key="1">
    <citation type="submission" date="2020-09" db="EMBL/GenBank/DDBJ databases">
        <title>De no assembly of potato wild relative species, Solanum commersonii.</title>
        <authorList>
            <person name="Cho K."/>
        </authorList>
    </citation>
    <scope>NUCLEOTIDE SEQUENCE [LARGE SCALE GENOMIC DNA]</scope>
    <source>
        <strain evidence="1">LZ3.2</strain>
        <tissue evidence="1">Leaf</tissue>
    </source>
</reference>
<evidence type="ECO:0000313" key="2">
    <source>
        <dbReference type="Proteomes" id="UP000824120"/>
    </source>
</evidence>
<accession>A0A9J5YM38</accession>
<evidence type="ECO:0000313" key="1">
    <source>
        <dbReference type="EMBL" id="KAG5600768.1"/>
    </source>
</evidence>